<protein>
    <recommendedName>
        <fullName evidence="1">Glycosyl transferase family 1 domain-containing protein</fullName>
    </recommendedName>
</protein>
<dbReference type="InterPro" id="IPR050194">
    <property type="entry name" value="Glycosyltransferase_grp1"/>
</dbReference>
<dbReference type="STRING" id="1802485.A2V97_00575"/>
<dbReference type="InterPro" id="IPR001296">
    <property type="entry name" value="Glyco_trans_1"/>
</dbReference>
<name>A0A1F7XMF8_9BACT</name>
<evidence type="ECO:0000313" key="3">
    <source>
        <dbReference type="Proteomes" id="UP000177382"/>
    </source>
</evidence>
<comment type="caution">
    <text evidence="2">The sequence shown here is derived from an EMBL/GenBank/DDBJ whole genome shotgun (WGS) entry which is preliminary data.</text>
</comment>
<organism evidence="2 3">
    <name type="scientific">Candidatus Woesebacteria bacterium RBG_16_42_24</name>
    <dbReference type="NCBI Taxonomy" id="1802485"/>
    <lineage>
        <taxon>Bacteria</taxon>
        <taxon>Candidatus Woeseibacteriota</taxon>
    </lineage>
</organism>
<sequence>MVKFQPKSIAIIRALDLRIIQGEYAATFKRIEPFFVSNYNREIKNLLKSKKTNYIDLKLTQPYLFDPIRLFFKRTSHQSWLAFDNKSLEKTLLPIDFLQIQEPFFLYSGQVADIAQKYNKPLIMAPFMCFNHLSSYIPPYSLSVRRAIDQTDLFIMRTERVSNYLSQFKIPNRKKVLIYHGINTKCFFPRKKDRGGKIRILFVGVLDSNKGLDDILDVFPKLVKLSRRDIELVICGKGVLEKKVLNMAKTLPINYMGYVSNLSLPEVYRDCDIFCGPSKDEYFLGLKLWEEGFGFVFIEAMASGLPVVTNDCGAIREVVGEDNYINEQDDKNALQKSLLELINDPKLRRSVGLRNRDKAEKFFNLEKQVIREENEIIRRFI</sequence>
<evidence type="ECO:0000313" key="2">
    <source>
        <dbReference type="EMBL" id="OGM15465.1"/>
    </source>
</evidence>
<reference evidence="2 3" key="1">
    <citation type="journal article" date="2016" name="Nat. Commun.">
        <title>Thousands of microbial genomes shed light on interconnected biogeochemical processes in an aquifer system.</title>
        <authorList>
            <person name="Anantharaman K."/>
            <person name="Brown C.T."/>
            <person name="Hug L.A."/>
            <person name="Sharon I."/>
            <person name="Castelle C.J."/>
            <person name="Probst A.J."/>
            <person name="Thomas B.C."/>
            <person name="Singh A."/>
            <person name="Wilkins M.J."/>
            <person name="Karaoz U."/>
            <person name="Brodie E.L."/>
            <person name="Williams K.H."/>
            <person name="Hubbard S.S."/>
            <person name="Banfield J.F."/>
        </authorList>
    </citation>
    <scope>NUCLEOTIDE SEQUENCE [LARGE SCALE GENOMIC DNA]</scope>
</reference>
<dbReference type="Proteomes" id="UP000177382">
    <property type="component" value="Unassembled WGS sequence"/>
</dbReference>
<gene>
    <name evidence="2" type="ORF">A2V97_00575</name>
</gene>
<dbReference type="PANTHER" id="PTHR45947:SF3">
    <property type="entry name" value="SULFOQUINOVOSYL TRANSFERASE SQD2"/>
    <property type="match status" value="1"/>
</dbReference>
<dbReference type="EMBL" id="MGFX01000005">
    <property type="protein sequence ID" value="OGM15465.1"/>
    <property type="molecule type" value="Genomic_DNA"/>
</dbReference>
<dbReference type="SUPFAM" id="SSF53756">
    <property type="entry name" value="UDP-Glycosyltransferase/glycogen phosphorylase"/>
    <property type="match status" value="1"/>
</dbReference>
<dbReference type="CDD" id="cd03801">
    <property type="entry name" value="GT4_PimA-like"/>
    <property type="match status" value="1"/>
</dbReference>
<proteinExistence type="predicted"/>
<dbReference type="Gene3D" id="3.40.50.2000">
    <property type="entry name" value="Glycogen Phosphorylase B"/>
    <property type="match status" value="2"/>
</dbReference>
<dbReference type="GO" id="GO:0016757">
    <property type="term" value="F:glycosyltransferase activity"/>
    <property type="evidence" value="ECO:0007669"/>
    <property type="project" value="InterPro"/>
</dbReference>
<dbReference type="PANTHER" id="PTHR45947">
    <property type="entry name" value="SULFOQUINOVOSYL TRANSFERASE SQD2"/>
    <property type="match status" value="1"/>
</dbReference>
<accession>A0A1F7XMF8</accession>
<evidence type="ECO:0000259" key="1">
    <source>
        <dbReference type="Pfam" id="PF00534"/>
    </source>
</evidence>
<feature type="domain" description="Glycosyl transferase family 1" evidence="1">
    <location>
        <begin position="193"/>
        <end position="353"/>
    </location>
</feature>
<dbReference type="Pfam" id="PF00534">
    <property type="entry name" value="Glycos_transf_1"/>
    <property type="match status" value="1"/>
</dbReference>
<dbReference type="AlphaFoldDB" id="A0A1F7XMF8"/>